<keyword evidence="2" id="KW-1185">Reference proteome</keyword>
<sequence length="212" mass="24441">MDEEVSFLERDPVYEPVTVCKCLIDQDSSEAVVISERKRQILTTVTRTESYLKERRIPELVRFLLSKLLAERPNKPVIFLEKLVNDCMLFRAGHGAAPVLYENKYETEILLLFFLALHKYLINTYLKHFRHLEAVVKSFDPGQRGWLSAGQTRRAFITLGLQPDDDLDERISSDEVLNTLRQRQESELFELLSAGMDLPENTESSKSDSSDT</sequence>
<accession>A0A9N9RGU6</accession>
<gene>
    <name evidence="1" type="ORF">DIATSA_LOCUS13747</name>
</gene>
<protein>
    <submittedName>
        <fullName evidence="1">Uncharacterized protein</fullName>
    </submittedName>
</protein>
<name>A0A9N9RGU6_9NEOP</name>
<evidence type="ECO:0000313" key="1">
    <source>
        <dbReference type="EMBL" id="CAG9796564.1"/>
    </source>
</evidence>
<proteinExistence type="predicted"/>
<reference evidence="1" key="1">
    <citation type="submission" date="2021-12" db="EMBL/GenBank/DDBJ databases">
        <authorList>
            <person name="King R."/>
        </authorList>
    </citation>
    <scope>NUCLEOTIDE SEQUENCE</scope>
</reference>
<dbReference type="EMBL" id="OU893340">
    <property type="protein sequence ID" value="CAG9796564.1"/>
    <property type="molecule type" value="Genomic_DNA"/>
</dbReference>
<reference evidence="1" key="2">
    <citation type="submission" date="2022-10" db="EMBL/GenBank/DDBJ databases">
        <authorList>
            <consortium name="ENA_rothamsted_submissions"/>
            <consortium name="culmorum"/>
            <person name="King R."/>
        </authorList>
    </citation>
    <scope>NUCLEOTIDE SEQUENCE</scope>
</reference>
<dbReference type="AlphaFoldDB" id="A0A9N9RGU6"/>
<organism evidence="1 2">
    <name type="scientific">Diatraea saccharalis</name>
    <name type="common">sugarcane borer</name>
    <dbReference type="NCBI Taxonomy" id="40085"/>
    <lineage>
        <taxon>Eukaryota</taxon>
        <taxon>Metazoa</taxon>
        <taxon>Ecdysozoa</taxon>
        <taxon>Arthropoda</taxon>
        <taxon>Hexapoda</taxon>
        <taxon>Insecta</taxon>
        <taxon>Pterygota</taxon>
        <taxon>Neoptera</taxon>
        <taxon>Endopterygota</taxon>
        <taxon>Lepidoptera</taxon>
        <taxon>Glossata</taxon>
        <taxon>Ditrysia</taxon>
        <taxon>Pyraloidea</taxon>
        <taxon>Crambidae</taxon>
        <taxon>Crambinae</taxon>
        <taxon>Diatraea</taxon>
    </lineage>
</organism>
<dbReference type="OrthoDB" id="10260455at2759"/>
<evidence type="ECO:0000313" key="2">
    <source>
        <dbReference type="Proteomes" id="UP001153714"/>
    </source>
</evidence>
<dbReference type="InterPro" id="IPR039879">
    <property type="entry name" value="EFC10"/>
</dbReference>
<dbReference type="Proteomes" id="UP001153714">
    <property type="component" value="Chromosome 9"/>
</dbReference>
<dbReference type="PANTHER" id="PTHR21847:SF1">
    <property type="entry name" value="EF-HAND CALCIUM-BINDING DOMAIN-CONTAINING PROTEIN 10"/>
    <property type="match status" value="1"/>
</dbReference>
<dbReference type="PANTHER" id="PTHR21847">
    <property type="entry name" value="EF-HAND CALCIUM-BINDING DOMAIN-CONTAINING PROTEIN 10"/>
    <property type="match status" value="1"/>
</dbReference>